<feature type="domain" description="HTH araC/xylS-type" evidence="4">
    <location>
        <begin position="123"/>
        <end position="207"/>
    </location>
</feature>
<keyword evidence="2" id="KW-0238">DNA-binding</keyword>
<evidence type="ECO:0000256" key="3">
    <source>
        <dbReference type="ARBA" id="ARBA00023163"/>
    </source>
</evidence>
<dbReference type="SMART" id="SM00342">
    <property type="entry name" value="HTH_ARAC"/>
    <property type="match status" value="1"/>
</dbReference>
<dbReference type="AlphaFoldDB" id="A0A7Z0QCI3"/>
<reference evidence="6 7" key="3">
    <citation type="journal article" date="2022" name="Int. J. Syst. Evol. Microbiol.">
        <title>Strains of Bradyrhizobium barranii sp. nov. associated with legumes native to Canada are symbionts of soybeans and belong to different subspecies (subsp. barranii subsp. nov. and subsp. apii subsp. nov.) and symbiovars (sv. glycinearum and sv. septentrionale).</title>
        <authorList>
            <person name="Bromfield E.S.P."/>
            <person name="Cloutier S."/>
            <person name="Wasai-Hara S."/>
            <person name="Minamisawa K."/>
        </authorList>
    </citation>
    <scope>NUCLEOTIDE SEQUENCE [LARGE SCALE GENOMIC DNA]</scope>
    <source>
        <strain evidence="6 7">323S2</strain>
    </source>
</reference>
<gene>
    <name evidence="6" type="ORF">G6321_00041085</name>
    <name evidence="5" type="ORF">G6321_27265</name>
</gene>
<evidence type="ECO:0000313" key="6">
    <source>
        <dbReference type="EMBL" id="UGX92069.1"/>
    </source>
</evidence>
<name>A0A7Z0QCI3_9BRAD</name>
<dbReference type="GO" id="GO:0043565">
    <property type="term" value="F:sequence-specific DNA binding"/>
    <property type="evidence" value="ECO:0007669"/>
    <property type="project" value="InterPro"/>
</dbReference>
<keyword evidence="1" id="KW-0805">Transcription regulation</keyword>
<evidence type="ECO:0000313" key="5">
    <source>
        <dbReference type="EMBL" id="NYY91945.1"/>
    </source>
</evidence>
<proteinExistence type="predicted"/>
<evidence type="ECO:0000313" key="7">
    <source>
        <dbReference type="Proteomes" id="UP000564836"/>
    </source>
</evidence>
<evidence type="ECO:0000256" key="2">
    <source>
        <dbReference type="ARBA" id="ARBA00023125"/>
    </source>
</evidence>
<dbReference type="Proteomes" id="UP000564836">
    <property type="component" value="Chromosome"/>
</dbReference>
<dbReference type="PROSITE" id="PS01124">
    <property type="entry name" value="HTH_ARAC_FAMILY_2"/>
    <property type="match status" value="1"/>
</dbReference>
<evidence type="ECO:0000256" key="1">
    <source>
        <dbReference type="ARBA" id="ARBA00023015"/>
    </source>
</evidence>
<dbReference type="Pfam" id="PF12833">
    <property type="entry name" value="HTH_18"/>
    <property type="match status" value="1"/>
</dbReference>
<keyword evidence="3" id="KW-0804">Transcription</keyword>
<protein>
    <submittedName>
        <fullName evidence="5">AraC family transcriptional regulator</fullName>
    </submittedName>
    <submittedName>
        <fullName evidence="6">Helix-turn-helix domain-containing protein</fullName>
    </submittedName>
</protein>
<dbReference type="InterPro" id="IPR018060">
    <property type="entry name" value="HTH_AraC"/>
</dbReference>
<dbReference type="RefSeq" id="WP_166349947.1">
    <property type="nucleotide sequence ID" value="NZ_CP088280.1"/>
</dbReference>
<dbReference type="InterPro" id="IPR050204">
    <property type="entry name" value="AraC_XylS_family_regulators"/>
</dbReference>
<dbReference type="EMBL" id="CP088280">
    <property type="protein sequence ID" value="UGX92069.1"/>
    <property type="molecule type" value="Genomic_DNA"/>
</dbReference>
<dbReference type="GO" id="GO:0003700">
    <property type="term" value="F:DNA-binding transcription factor activity"/>
    <property type="evidence" value="ECO:0007669"/>
    <property type="project" value="InterPro"/>
</dbReference>
<dbReference type="Gene3D" id="1.10.10.60">
    <property type="entry name" value="Homeodomain-like"/>
    <property type="match status" value="1"/>
</dbReference>
<evidence type="ECO:0000259" key="4">
    <source>
        <dbReference type="PROSITE" id="PS01124"/>
    </source>
</evidence>
<reference evidence="5" key="2">
    <citation type="submission" date="2020-06" db="EMBL/GenBank/DDBJ databases">
        <title>Whole Genome Sequence of Bradyrhizobium sp. Strain 323S2.</title>
        <authorList>
            <person name="Bromfield E.S.P."/>
        </authorList>
    </citation>
    <scope>NUCLEOTIDE SEQUENCE [LARGE SCALE GENOMIC DNA]</scope>
    <source>
        <strain evidence="5">323S2</strain>
    </source>
</reference>
<sequence length="217" mass="23786">MLIDALAKIACPGPPAKLICRSGHRTVLWKSTTLLHAVDADEHRIDPRAQLRPPTPAAVANMLPARLGKSAEALGDAVRMASDFAQRVDIVERWVGSMLESGTQDCAIGLSSRMMVAAGGRARIKDCVAKSGLSASQFQRRFATQVGMAPKLFARTIRFDRALASRRNTPSRSWKDIIHELGYFDQADFIRERHAFAGLPPGGFVGEWDNIFFPADD</sequence>
<dbReference type="PANTHER" id="PTHR46796">
    <property type="entry name" value="HTH-TYPE TRANSCRIPTIONAL ACTIVATOR RHAS-RELATED"/>
    <property type="match status" value="1"/>
</dbReference>
<reference evidence="6 7" key="1">
    <citation type="journal article" date="2017" name="Syst. Appl. Microbiol.">
        <title>Soybeans inoculated with root zone soils of Canadian native legumes harbour diverse and novel Bradyrhizobium spp. that possess agricultural potential.</title>
        <authorList>
            <person name="Bromfield E.S.P."/>
            <person name="Cloutier S."/>
            <person name="Tambong J.T."/>
            <person name="Tran Thi T.V."/>
        </authorList>
    </citation>
    <scope>NUCLEOTIDE SEQUENCE [LARGE SCALE GENOMIC DNA]</scope>
    <source>
        <strain evidence="6 7">323S2</strain>
    </source>
</reference>
<organism evidence="5">
    <name type="scientific">Bradyrhizobium barranii subsp. barranii</name>
    <dbReference type="NCBI Taxonomy" id="2823807"/>
    <lineage>
        <taxon>Bacteria</taxon>
        <taxon>Pseudomonadati</taxon>
        <taxon>Pseudomonadota</taxon>
        <taxon>Alphaproteobacteria</taxon>
        <taxon>Hyphomicrobiales</taxon>
        <taxon>Nitrobacteraceae</taxon>
        <taxon>Bradyrhizobium</taxon>
        <taxon>Bradyrhizobium barranii</taxon>
    </lineage>
</organism>
<accession>A0A7Z0QCI3</accession>
<dbReference type="EMBL" id="JACBFH010000001">
    <property type="protein sequence ID" value="NYY91945.1"/>
    <property type="molecule type" value="Genomic_DNA"/>
</dbReference>